<dbReference type="Proteomes" id="UP000310158">
    <property type="component" value="Unassembled WGS sequence"/>
</dbReference>
<comment type="similarity">
    <text evidence="1">Belongs to the peptidase S33 family.</text>
</comment>
<sequence length="258" mass="29674">MPYPFLVPHADLSISHGIPVVFYDQIGCGRSTHLPEKSKEFWTVDFFKDELDNLLAHLGVAGEFDLFGHSWGGMLAAEYAATRQPRGLRRLVLADTPASMELWEAAAEKLLARFPSELRDMLKRHEREGTTDAEEYQEGVMKFYRKHVCKVDPWPQEIIEAIEESERDETVYHAMWGPSEFYVTGSLKKWSIIDQIHTISYPTLLINGAEDEAQDESVTPFVRKLPKVKWVQFAGSSHTPFYEEKERYITVVDQFLTS</sequence>
<keyword evidence="5" id="KW-1185">Reference proteome</keyword>
<keyword evidence="2" id="KW-0378">Hydrolase</keyword>
<dbReference type="OrthoDB" id="190201at2759"/>
<gene>
    <name evidence="4" type="ORF">EW146_g148</name>
</gene>
<dbReference type="PANTHER" id="PTHR43194:SF2">
    <property type="entry name" value="PEROXISOMAL MEMBRANE PROTEIN LPX1"/>
    <property type="match status" value="1"/>
</dbReference>
<evidence type="ECO:0000313" key="5">
    <source>
        <dbReference type="Proteomes" id="UP000310158"/>
    </source>
</evidence>
<dbReference type="EMBL" id="SGPL01000003">
    <property type="protein sequence ID" value="THH21390.1"/>
    <property type="molecule type" value="Genomic_DNA"/>
</dbReference>
<dbReference type="InterPro" id="IPR000073">
    <property type="entry name" value="AB_hydrolase_1"/>
</dbReference>
<dbReference type="Pfam" id="PF00561">
    <property type="entry name" value="Abhydrolase_1"/>
    <property type="match status" value="1"/>
</dbReference>
<dbReference type="InterPro" id="IPR050228">
    <property type="entry name" value="Carboxylesterase_BioH"/>
</dbReference>
<feature type="domain" description="AB hydrolase-1" evidence="3">
    <location>
        <begin position="7"/>
        <end position="244"/>
    </location>
</feature>
<dbReference type="InterPro" id="IPR029058">
    <property type="entry name" value="AB_hydrolase_fold"/>
</dbReference>
<comment type="caution">
    <text evidence="4">The sequence shown here is derived from an EMBL/GenBank/DDBJ whole genome shotgun (WGS) entry which is preliminary data.</text>
</comment>
<dbReference type="AlphaFoldDB" id="A0A4S4ME70"/>
<organism evidence="4 5">
    <name type="scientific">Bondarzewia mesenterica</name>
    <dbReference type="NCBI Taxonomy" id="1095465"/>
    <lineage>
        <taxon>Eukaryota</taxon>
        <taxon>Fungi</taxon>
        <taxon>Dikarya</taxon>
        <taxon>Basidiomycota</taxon>
        <taxon>Agaricomycotina</taxon>
        <taxon>Agaricomycetes</taxon>
        <taxon>Russulales</taxon>
        <taxon>Bondarzewiaceae</taxon>
        <taxon>Bondarzewia</taxon>
    </lineage>
</organism>
<evidence type="ECO:0000313" key="4">
    <source>
        <dbReference type="EMBL" id="THH21390.1"/>
    </source>
</evidence>
<dbReference type="Gene3D" id="3.40.50.1820">
    <property type="entry name" value="alpha/beta hydrolase"/>
    <property type="match status" value="1"/>
</dbReference>
<proteinExistence type="inferred from homology"/>
<dbReference type="PIRSF" id="PIRSF005539">
    <property type="entry name" value="Pept_S33_TRI_F1"/>
    <property type="match status" value="1"/>
</dbReference>
<dbReference type="GO" id="GO:0008233">
    <property type="term" value="F:peptidase activity"/>
    <property type="evidence" value="ECO:0007669"/>
    <property type="project" value="InterPro"/>
</dbReference>
<evidence type="ECO:0000256" key="1">
    <source>
        <dbReference type="ARBA" id="ARBA00010088"/>
    </source>
</evidence>
<dbReference type="InterPro" id="IPR005945">
    <property type="entry name" value="Pro_imino_pep"/>
</dbReference>
<dbReference type="SUPFAM" id="SSF53474">
    <property type="entry name" value="alpha/beta-Hydrolases"/>
    <property type="match status" value="1"/>
</dbReference>
<protein>
    <recommendedName>
        <fullName evidence="3">AB hydrolase-1 domain-containing protein</fullName>
    </recommendedName>
</protein>
<reference evidence="4 5" key="1">
    <citation type="submission" date="2019-02" db="EMBL/GenBank/DDBJ databases">
        <title>Genome sequencing of the rare red list fungi Bondarzewia mesenterica.</title>
        <authorList>
            <person name="Buettner E."/>
            <person name="Kellner H."/>
        </authorList>
    </citation>
    <scope>NUCLEOTIDE SEQUENCE [LARGE SCALE GENOMIC DNA]</scope>
    <source>
        <strain evidence="4 5">DSM 108281</strain>
    </source>
</reference>
<dbReference type="PRINTS" id="PR00793">
    <property type="entry name" value="PROAMNOPTASE"/>
</dbReference>
<accession>A0A4S4ME70</accession>
<dbReference type="GO" id="GO:0006508">
    <property type="term" value="P:proteolysis"/>
    <property type="evidence" value="ECO:0007669"/>
    <property type="project" value="InterPro"/>
</dbReference>
<dbReference type="PANTHER" id="PTHR43194">
    <property type="entry name" value="HYDROLASE ALPHA/BETA FOLD FAMILY"/>
    <property type="match status" value="1"/>
</dbReference>
<dbReference type="InterPro" id="IPR002410">
    <property type="entry name" value="Peptidase_S33"/>
</dbReference>
<evidence type="ECO:0000259" key="3">
    <source>
        <dbReference type="Pfam" id="PF00561"/>
    </source>
</evidence>
<dbReference type="NCBIfam" id="TIGR01250">
    <property type="entry name" value="pro_imino_pep_2"/>
    <property type="match status" value="1"/>
</dbReference>
<evidence type="ECO:0000256" key="2">
    <source>
        <dbReference type="ARBA" id="ARBA00022801"/>
    </source>
</evidence>
<name>A0A4S4ME70_9AGAM</name>